<gene>
    <name evidence="5" type="primary">cutM</name>
    <name evidence="5" type="ORF">JAN5088_00555</name>
</gene>
<evidence type="ECO:0000313" key="5">
    <source>
        <dbReference type="EMBL" id="CTQ31796.1"/>
    </source>
</evidence>
<dbReference type="InterPro" id="IPR002346">
    <property type="entry name" value="Mopterin_DH_FAD-bd"/>
</dbReference>
<dbReference type="InterPro" id="IPR016166">
    <property type="entry name" value="FAD-bd_PCMH"/>
</dbReference>
<evidence type="ECO:0000259" key="4">
    <source>
        <dbReference type="PROSITE" id="PS51387"/>
    </source>
</evidence>
<evidence type="ECO:0000313" key="6">
    <source>
        <dbReference type="Proteomes" id="UP000048908"/>
    </source>
</evidence>
<name>A0A0M6XKX2_9RHOB</name>
<dbReference type="SMART" id="SM01092">
    <property type="entry name" value="CO_deh_flav_C"/>
    <property type="match status" value="1"/>
</dbReference>
<reference evidence="5 6" key="1">
    <citation type="submission" date="2015-07" db="EMBL/GenBank/DDBJ databases">
        <authorList>
            <person name="Noorani M."/>
        </authorList>
    </citation>
    <scope>NUCLEOTIDE SEQUENCE [LARGE SCALE GENOMIC DNA]</scope>
    <source>
        <strain evidence="5 6">CECT 5088</strain>
    </source>
</reference>
<sequence>MYDFELLKPATIDEAAAMLAEGDAQALGGGQTLIPTMKARLAQMDRLVALSGIDAIRGVCTDDDGRICIGGGTSHATVAREYAKSYPALASLAGRIGDPAVRSRGTIGGSLANNDPSACYPAAALASNATIVTNTRDIGADDFFQGMFTTALEEGEIITEVRFPVPEKAAYEKFIQPASRFPLVAVFVAKFADGVRVAVTGASSDGVFRWSEAEQALSDDWSADVVAGLAAPGAEGMISDLHGDGAYRAHLVKVMTARAVKGAV</sequence>
<dbReference type="InterPro" id="IPR005107">
    <property type="entry name" value="CO_DH_flav_C"/>
</dbReference>
<evidence type="ECO:0000256" key="3">
    <source>
        <dbReference type="ARBA" id="ARBA00023002"/>
    </source>
</evidence>
<evidence type="ECO:0000256" key="1">
    <source>
        <dbReference type="ARBA" id="ARBA00022630"/>
    </source>
</evidence>
<dbReference type="InterPro" id="IPR036683">
    <property type="entry name" value="CO_DH_flav_C_dom_sf"/>
</dbReference>
<keyword evidence="2" id="KW-0274">FAD</keyword>
<dbReference type="Gene3D" id="3.30.465.10">
    <property type="match status" value="1"/>
</dbReference>
<keyword evidence="6" id="KW-1185">Reference proteome</keyword>
<dbReference type="AlphaFoldDB" id="A0A0M6XKX2"/>
<dbReference type="Pfam" id="PF00941">
    <property type="entry name" value="FAD_binding_5"/>
    <property type="match status" value="1"/>
</dbReference>
<organism evidence="5 6">
    <name type="scientific">Jannaschia rubra</name>
    <dbReference type="NCBI Taxonomy" id="282197"/>
    <lineage>
        <taxon>Bacteria</taxon>
        <taxon>Pseudomonadati</taxon>
        <taxon>Pseudomonadota</taxon>
        <taxon>Alphaproteobacteria</taxon>
        <taxon>Rhodobacterales</taxon>
        <taxon>Roseobacteraceae</taxon>
        <taxon>Jannaschia</taxon>
    </lineage>
</organism>
<keyword evidence="1" id="KW-0285">Flavoprotein</keyword>
<dbReference type="PROSITE" id="PS51387">
    <property type="entry name" value="FAD_PCMH"/>
    <property type="match status" value="1"/>
</dbReference>
<dbReference type="InterPro" id="IPR036318">
    <property type="entry name" value="FAD-bd_PCMH-like_sf"/>
</dbReference>
<dbReference type="GO" id="GO:0016491">
    <property type="term" value="F:oxidoreductase activity"/>
    <property type="evidence" value="ECO:0007669"/>
    <property type="project" value="UniProtKB-KW"/>
</dbReference>
<dbReference type="RefSeq" id="WP_055681274.1">
    <property type="nucleotide sequence ID" value="NZ_CXPG01000011.1"/>
</dbReference>
<dbReference type="PANTHER" id="PTHR42659">
    <property type="entry name" value="XANTHINE DEHYDROGENASE SUBUNIT C-RELATED"/>
    <property type="match status" value="1"/>
</dbReference>
<evidence type="ECO:0000256" key="2">
    <source>
        <dbReference type="ARBA" id="ARBA00022827"/>
    </source>
</evidence>
<dbReference type="EMBL" id="CXPG01000011">
    <property type="protein sequence ID" value="CTQ31796.1"/>
    <property type="molecule type" value="Genomic_DNA"/>
</dbReference>
<keyword evidence="3 5" id="KW-0560">Oxidoreductase</keyword>
<dbReference type="Gene3D" id="3.30.43.10">
    <property type="entry name" value="Uridine Diphospho-n-acetylenolpyruvylglucosamine Reductase, domain 2"/>
    <property type="match status" value="1"/>
</dbReference>
<dbReference type="SUPFAM" id="SSF56176">
    <property type="entry name" value="FAD-binding/transporter-associated domain-like"/>
    <property type="match status" value="1"/>
</dbReference>
<proteinExistence type="predicted"/>
<dbReference type="EC" id="1.2.99.2" evidence="5"/>
<dbReference type="InterPro" id="IPR016169">
    <property type="entry name" value="FAD-bd_PCMH_sub2"/>
</dbReference>
<dbReference type="PANTHER" id="PTHR42659:SF2">
    <property type="entry name" value="XANTHINE DEHYDROGENASE SUBUNIT C-RELATED"/>
    <property type="match status" value="1"/>
</dbReference>
<dbReference type="SUPFAM" id="SSF55447">
    <property type="entry name" value="CO dehydrogenase flavoprotein C-terminal domain-like"/>
    <property type="match status" value="1"/>
</dbReference>
<dbReference type="GO" id="GO:0071949">
    <property type="term" value="F:FAD binding"/>
    <property type="evidence" value="ECO:0007669"/>
    <property type="project" value="InterPro"/>
</dbReference>
<feature type="domain" description="FAD-binding PCMH-type" evidence="4">
    <location>
        <begin position="1"/>
        <end position="168"/>
    </location>
</feature>
<dbReference type="InterPro" id="IPR016167">
    <property type="entry name" value="FAD-bd_PCMH_sub1"/>
</dbReference>
<dbReference type="Proteomes" id="UP000048908">
    <property type="component" value="Unassembled WGS sequence"/>
</dbReference>
<dbReference type="OrthoDB" id="9793944at2"/>
<dbReference type="InterPro" id="IPR051312">
    <property type="entry name" value="Diverse_Substr_Oxidored"/>
</dbReference>
<accession>A0A0M6XKX2</accession>
<protein>
    <submittedName>
        <fullName evidence="5">Carbon monoxide dehydrogenase medium chain</fullName>
        <ecNumber evidence="5">1.2.99.2</ecNumber>
    </submittedName>
</protein>
<dbReference type="STRING" id="282197.SAMN04488517_10669"/>
<dbReference type="Gene3D" id="3.30.390.50">
    <property type="entry name" value="CO dehydrogenase flavoprotein, C-terminal domain"/>
    <property type="match status" value="1"/>
</dbReference>